<keyword evidence="2" id="KW-1185">Reference proteome</keyword>
<name>A0ABX8U158_9ACTN</name>
<dbReference type="RefSeq" id="WP_020544415.1">
    <property type="nucleotide sequence ID" value="NZ_CP068985.1"/>
</dbReference>
<gene>
    <name evidence="1" type="ORF">Nocox_13655</name>
</gene>
<dbReference type="Proteomes" id="UP000824681">
    <property type="component" value="Chromosome"/>
</dbReference>
<dbReference type="EMBL" id="CP068985">
    <property type="protein sequence ID" value="QYC40348.1"/>
    <property type="molecule type" value="Genomic_DNA"/>
</dbReference>
<reference evidence="1 2" key="1">
    <citation type="journal article" date="2021" name="ACS Chem. Biol.">
        <title>Genomic-Led Discovery of a Novel Glycopeptide Antibiotic by Nonomuraea coxensis DSM 45129.</title>
        <authorList>
            <person name="Yushchuk O."/>
            <person name="Vior N.M."/>
            <person name="Andreo-Vidal A."/>
            <person name="Berini F."/>
            <person name="Ruckert C."/>
            <person name="Busche T."/>
            <person name="Binda E."/>
            <person name="Kalinowski J."/>
            <person name="Truman A.W."/>
            <person name="Marinelli F."/>
        </authorList>
    </citation>
    <scope>NUCLEOTIDE SEQUENCE [LARGE SCALE GENOMIC DNA]</scope>
    <source>
        <strain evidence="1 2">DSM 45129</strain>
    </source>
</reference>
<evidence type="ECO:0000313" key="2">
    <source>
        <dbReference type="Proteomes" id="UP000824681"/>
    </source>
</evidence>
<sequence length="324" mass="36321">MALTAAHVAWTGPHRAGLRRHRDRALENGPYAMPVEEILTCVHGIRAWRAFHGGVELVTDTLGAKYAAEQGLDVLYDRVNTALDALDELDIDPLFYFAAGKSHLATLRRAPFAVIDTDLYLRSPIEGLDRGGFVFAHWESTGNAVYPPVAEVPNQGGADLSRWVFDTPAANMAISVFLDDEHRAAYAAASMEFMTGNAAPSATDPLVRQTFAEQRLAPAVARALGIDLRPVTGRFWIVEAERWDGPPHAGLFHHTWHHKRILRDHPELRPAYWRYLLEDLLWTFPDTYDLLMSAPGLGECAELIRRTRRDLEADGPSLLDWRKR</sequence>
<evidence type="ECO:0000313" key="1">
    <source>
        <dbReference type="EMBL" id="QYC40348.1"/>
    </source>
</evidence>
<accession>A0ABX8U158</accession>
<protein>
    <submittedName>
        <fullName evidence="1">Uncharacterized protein</fullName>
    </submittedName>
</protein>
<proteinExistence type="predicted"/>
<organism evidence="1 2">
    <name type="scientific">Nonomuraea coxensis DSM 45129</name>
    <dbReference type="NCBI Taxonomy" id="1122611"/>
    <lineage>
        <taxon>Bacteria</taxon>
        <taxon>Bacillati</taxon>
        <taxon>Actinomycetota</taxon>
        <taxon>Actinomycetes</taxon>
        <taxon>Streptosporangiales</taxon>
        <taxon>Streptosporangiaceae</taxon>
        <taxon>Nonomuraea</taxon>
    </lineage>
</organism>